<protein>
    <submittedName>
        <fullName evidence="6">Mammalian cell entry protein</fullName>
    </submittedName>
    <submittedName>
        <fullName evidence="5">Mce family protein Mce1C</fullName>
    </submittedName>
</protein>
<evidence type="ECO:0000256" key="1">
    <source>
        <dbReference type="SAM" id="MobiDB-lite"/>
    </source>
</evidence>
<evidence type="ECO:0000259" key="4">
    <source>
        <dbReference type="Pfam" id="PF11887"/>
    </source>
</evidence>
<evidence type="ECO:0000313" key="6">
    <source>
        <dbReference type="EMBL" id="ORB11900.1"/>
    </source>
</evidence>
<feature type="compositionally biased region" description="Low complexity" evidence="1">
    <location>
        <begin position="476"/>
        <end position="486"/>
    </location>
</feature>
<feature type="compositionally biased region" description="Pro residues" evidence="1">
    <location>
        <begin position="372"/>
        <end position="381"/>
    </location>
</feature>
<dbReference type="InterPro" id="IPR024516">
    <property type="entry name" value="Mce_C"/>
</dbReference>
<evidence type="ECO:0000259" key="3">
    <source>
        <dbReference type="Pfam" id="PF02470"/>
    </source>
</evidence>
<dbReference type="Proteomes" id="UP000192374">
    <property type="component" value="Unassembled WGS sequence"/>
</dbReference>
<dbReference type="Proteomes" id="UP000466894">
    <property type="component" value="Chromosome"/>
</dbReference>
<dbReference type="RefSeq" id="WP_083089066.1">
    <property type="nucleotide sequence ID" value="NZ_AP022583.1"/>
</dbReference>
<dbReference type="EMBL" id="MVIC01000041">
    <property type="protein sequence ID" value="ORB11900.1"/>
    <property type="molecule type" value="Genomic_DNA"/>
</dbReference>
<feature type="domain" description="Mammalian cell entry C-terminal" evidence="4">
    <location>
        <begin position="116"/>
        <end position="290"/>
    </location>
</feature>
<organism evidence="5 8">
    <name type="scientific">Mycobacterium noviomagense</name>
    <dbReference type="NCBI Taxonomy" id="459858"/>
    <lineage>
        <taxon>Bacteria</taxon>
        <taxon>Bacillati</taxon>
        <taxon>Actinomycetota</taxon>
        <taxon>Actinomycetes</taxon>
        <taxon>Mycobacteriales</taxon>
        <taxon>Mycobacteriaceae</taxon>
        <taxon>Mycobacterium</taxon>
    </lineage>
</organism>
<feature type="compositionally biased region" description="Pro residues" evidence="1">
    <location>
        <begin position="428"/>
        <end position="439"/>
    </location>
</feature>
<proteinExistence type="predicted"/>
<accession>A0A7I7PDG8</accession>
<dbReference type="AlphaFoldDB" id="A0A7I7PDG8"/>
<keyword evidence="2" id="KW-0812">Transmembrane</keyword>
<dbReference type="Pfam" id="PF11887">
    <property type="entry name" value="Mce4_CUP1"/>
    <property type="match status" value="1"/>
</dbReference>
<dbReference type="GO" id="GO:0005576">
    <property type="term" value="C:extracellular region"/>
    <property type="evidence" value="ECO:0007669"/>
    <property type="project" value="TreeGrafter"/>
</dbReference>
<dbReference type="InterPro" id="IPR003399">
    <property type="entry name" value="Mce/MlaD"/>
</dbReference>
<feature type="transmembrane region" description="Helical" evidence="2">
    <location>
        <begin position="12"/>
        <end position="37"/>
    </location>
</feature>
<feature type="compositionally biased region" description="Pro residues" evidence="1">
    <location>
        <begin position="487"/>
        <end position="504"/>
    </location>
</feature>
<dbReference type="EMBL" id="AP022583">
    <property type="protein sequence ID" value="BBY06565.1"/>
    <property type="molecule type" value="Genomic_DNA"/>
</dbReference>
<evidence type="ECO:0000256" key="2">
    <source>
        <dbReference type="SAM" id="Phobius"/>
    </source>
</evidence>
<dbReference type="OrthoDB" id="5241191at2"/>
<name>A0A7I7PDG8_9MYCO</name>
<evidence type="ECO:0000313" key="8">
    <source>
        <dbReference type="Proteomes" id="UP000466894"/>
    </source>
</evidence>
<keyword evidence="7" id="KW-1185">Reference proteome</keyword>
<feature type="domain" description="Mce/MlaD" evidence="3">
    <location>
        <begin position="40"/>
        <end position="112"/>
    </location>
</feature>
<dbReference type="KEGG" id="mnv:MNVI_18830"/>
<dbReference type="InterPro" id="IPR005693">
    <property type="entry name" value="Mce"/>
</dbReference>
<dbReference type="PANTHER" id="PTHR33371:SF18">
    <property type="entry name" value="MCE-FAMILY PROTEIN MCE3C"/>
    <property type="match status" value="1"/>
</dbReference>
<feature type="compositionally biased region" description="Pro residues" evidence="1">
    <location>
        <begin position="448"/>
        <end position="465"/>
    </location>
</feature>
<reference evidence="5 8" key="2">
    <citation type="journal article" date="2019" name="Emerg. Microbes Infect.">
        <title>Comprehensive subspecies identification of 175 nontuberculous mycobacteria species based on 7547 genomic profiles.</title>
        <authorList>
            <person name="Matsumoto Y."/>
            <person name="Kinjo T."/>
            <person name="Motooka D."/>
            <person name="Nabeya D."/>
            <person name="Jung N."/>
            <person name="Uechi K."/>
            <person name="Horii T."/>
            <person name="Iida T."/>
            <person name="Fujita J."/>
            <person name="Nakamura S."/>
        </authorList>
    </citation>
    <scope>NUCLEOTIDE SEQUENCE [LARGE SCALE GENOMIC DNA]</scope>
    <source>
        <strain evidence="5 8">JCM 16367</strain>
    </source>
</reference>
<sequence length="534" mass="56068">MRTLEPPNRLRIGLMGLVVVLMVVAFGQTMTSVPMLFAQPSYYGQFTDSGQLNKGDKVRIAGVNVGVVQALKIDGDHVVIKFSTGSNPIGTESRLAIKTDTILGKKVLEVEPRGTQQLRPNGVLPLGQSSTPYQIYDAFFDVTKAASGWDIDTVKRSLNVLTQTIDQTYPHLSPLLDGVAKLSDTVGKRDEEVKHLLAQANKVASVLGDRSQQIDRLLVNAKTLLAAFNARSQAISALLGNVSYFSLQVQGLINDNPNLNHVLEQLRIVSDLLVRRKDDLAQALTIIGKFAAAVNETIASGPYFKVVLSNLLPYWILQPWVDAAFKKRGIDPEEFWRNAGLPAFRFPDPNGTRFPNGAPPPAPPVLEGTPDHPGPAVPPGSPCSYTPTPELLPRPWNPLPCAGINQNQGPFGPLSGPDLAPPDVMASPPNPNGLPPTPGIPIAGRPGEIPPDVPGTPVPLPPNAPPGARSEPPNAPVAGPAPANPAAAPPPPPLAPGPPAPPGPGQQLPAPFIPPGVLGSQPGGGGGSLGGGQQ</sequence>
<keyword evidence="2" id="KW-1133">Transmembrane helix</keyword>
<reference evidence="6 7" key="1">
    <citation type="submission" date="2017-02" db="EMBL/GenBank/DDBJ databases">
        <title>The new phylogeny of genus Mycobacterium.</title>
        <authorList>
            <person name="Tortoli E."/>
            <person name="Trovato A."/>
            <person name="Cirillo D.M."/>
        </authorList>
    </citation>
    <scope>NUCLEOTIDE SEQUENCE [LARGE SCALE GENOMIC DNA]</scope>
    <source>
        <strain evidence="6 7">DSM 45145</strain>
    </source>
</reference>
<feature type="region of interest" description="Disordered" evidence="1">
    <location>
        <begin position="347"/>
        <end position="534"/>
    </location>
</feature>
<gene>
    <name evidence="5" type="primary">mce1C_1</name>
    <name evidence="6" type="ORF">BST37_17625</name>
    <name evidence="5" type="ORF">MNVI_18830</name>
</gene>
<dbReference type="InterPro" id="IPR052336">
    <property type="entry name" value="MlaD_Phospholipid_Transporter"/>
</dbReference>
<dbReference type="PANTHER" id="PTHR33371">
    <property type="entry name" value="INTERMEMBRANE PHOSPHOLIPID TRANSPORT SYSTEM BINDING PROTEIN MLAD-RELATED"/>
    <property type="match status" value="1"/>
</dbReference>
<feature type="compositionally biased region" description="Low complexity" evidence="1">
    <location>
        <begin position="505"/>
        <end position="520"/>
    </location>
</feature>
<feature type="compositionally biased region" description="Gly residues" evidence="1">
    <location>
        <begin position="521"/>
        <end position="534"/>
    </location>
</feature>
<keyword evidence="2" id="KW-0472">Membrane</keyword>
<evidence type="ECO:0000313" key="5">
    <source>
        <dbReference type="EMBL" id="BBY06565.1"/>
    </source>
</evidence>
<dbReference type="NCBIfam" id="TIGR00996">
    <property type="entry name" value="Mtu_fam_mce"/>
    <property type="match status" value="1"/>
</dbReference>
<evidence type="ECO:0000313" key="7">
    <source>
        <dbReference type="Proteomes" id="UP000192374"/>
    </source>
</evidence>
<dbReference type="PRINTS" id="PR01782">
    <property type="entry name" value="MCEVIRFACTOR"/>
</dbReference>
<reference evidence="5" key="3">
    <citation type="submission" date="2020-02" db="EMBL/GenBank/DDBJ databases">
        <authorList>
            <person name="Matsumoto Y."/>
            <person name="Motooka D."/>
            <person name="Nakamura S."/>
        </authorList>
    </citation>
    <scope>NUCLEOTIDE SEQUENCE</scope>
    <source>
        <strain evidence="5">JCM 16367</strain>
    </source>
</reference>
<dbReference type="Pfam" id="PF02470">
    <property type="entry name" value="MlaD"/>
    <property type="match status" value="1"/>
</dbReference>